<proteinExistence type="predicted"/>
<keyword evidence="3" id="KW-1185">Reference proteome</keyword>
<feature type="transmembrane region" description="Helical" evidence="1">
    <location>
        <begin position="90"/>
        <end position="109"/>
    </location>
</feature>
<organism evidence="2 3">
    <name type="scientific">Andreprevotia lacus DSM 23236</name>
    <dbReference type="NCBI Taxonomy" id="1121001"/>
    <lineage>
        <taxon>Bacteria</taxon>
        <taxon>Pseudomonadati</taxon>
        <taxon>Pseudomonadota</taxon>
        <taxon>Betaproteobacteria</taxon>
        <taxon>Neisseriales</taxon>
        <taxon>Chitinibacteraceae</taxon>
        <taxon>Andreprevotia</taxon>
    </lineage>
</organism>
<evidence type="ECO:0000313" key="3">
    <source>
        <dbReference type="Proteomes" id="UP000192761"/>
    </source>
</evidence>
<feature type="transmembrane region" description="Helical" evidence="1">
    <location>
        <begin position="148"/>
        <end position="167"/>
    </location>
</feature>
<name>A0A1W1XXK1_9NEIS</name>
<dbReference type="InterPro" id="IPR021125">
    <property type="entry name" value="DUF2127"/>
</dbReference>
<keyword evidence="1" id="KW-0472">Membrane</keyword>
<reference evidence="2 3" key="1">
    <citation type="submission" date="2017-04" db="EMBL/GenBank/DDBJ databases">
        <authorList>
            <person name="Afonso C.L."/>
            <person name="Miller P.J."/>
            <person name="Scott M.A."/>
            <person name="Spackman E."/>
            <person name="Goraichik I."/>
            <person name="Dimitrov K.M."/>
            <person name="Suarez D.L."/>
            <person name="Swayne D.E."/>
        </authorList>
    </citation>
    <scope>NUCLEOTIDE SEQUENCE [LARGE SCALE GENOMIC DNA]</scope>
    <source>
        <strain evidence="2 3">DSM 23236</strain>
    </source>
</reference>
<accession>A0A1W1XXK1</accession>
<evidence type="ECO:0000256" key="1">
    <source>
        <dbReference type="SAM" id="Phobius"/>
    </source>
</evidence>
<dbReference type="Pfam" id="PF09900">
    <property type="entry name" value="DUF2127"/>
    <property type="match status" value="1"/>
</dbReference>
<keyword evidence="1" id="KW-0812">Transmembrane</keyword>
<feature type="transmembrane region" description="Helical" evidence="1">
    <location>
        <begin position="116"/>
        <end position="136"/>
    </location>
</feature>
<dbReference type="STRING" id="1121001.SAMN02745857_03191"/>
<feature type="transmembrane region" description="Helical" evidence="1">
    <location>
        <begin position="31"/>
        <end position="57"/>
    </location>
</feature>
<keyword evidence="1" id="KW-1133">Transmembrane helix</keyword>
<dbReference type="AlphaFoldDB" id="A0A1W1XXK1"/>
<protein>
    <submittedName>
        <fullName evidence="2">Uncharacterized membrane protein, DUF2068 family</fullName>
    </submittedName>
</protein>
<dbReference type="EMBL" id="FWXD01000021">
    <property type="protein sequence ID" value="SMC28281.1"/>
    <property type="molecule type" value="Genomic_DNA"/>
</dbReference>
<dbReference type="Proteomes" id="UP000192761">
    <property type="component" value="Unassembled WGS sequence"/>
</dbReference>
<evidence type="ECO:0000313" key="2">
    <source>
        <dbReference type="EMBL" id="SMC28281.1"/>
    </source>
</evidence>
<gene>
    <name evidence="2" type="ORF">SAMN02745857_03191</name>
</gene>
<sequence>MAAGDIVTRIAEFNARHAEEMRAMPSRRRRTLRAIAIFEAVKGVLALAGAIGLLSLLHHDLRHVALEVIGWFKLNPAGQHPMMLLHYADVLNQTNPYALIGLAAGYVSIRLAEAYGLWFDLAWAEWLGALSGALYLPFEIHHLLVHPHWSSVLILLGNLLVVAYLGVQLWRRRQVHHAMAGSQT</sequence>